<dbReference type="Proteomes" id="UP001629230">
    <property type="component" value="Unassembled WGS sequence"/>
</dbReference>
<reference evidence="1 2" key="1">
    <citation type="journal article" date="2024" name="Chem. Sci.">
        <title>Discovery of megapolipeptins by genome mining of a Burkholderiales bacteria collection.</title>
        <authorList>
            <person name="Paulo B.S."/>
            <person name="Recchia M.J.J."/>
            <person name="Lee S."/>
            <person name="Fergusson C.H."/>
            <person name="Romanowski S.B."/>
            <person name="Hernandez A."/>
            <person name="Krull N."/>
            <person name="Liu D.Y."/>
            <person name="Cavanagh H."/>
            <person name="Bos A."/>
            <person name="Gray C.A."/>
            <person name="Murphy B.T."/>
            <person name="Linington R.G."/>
            <person name="Eustaquio A.S."/>
        </authorList>
    </citation>
    <scope>NUCLEOTIDE SEQUENCE [LARGE SCALE GENOMIC DNA]</scope>
    <source>
        <strain evidence="1 2">RL17-350-BIC-A</strain>
    </source>
</reference>
<comment type="caution">
    <text evidence="1">The sequence shown here is derived from an EMBL/GenBank/DDBJ whole genome shotgun (WGS) entry which is preliminary data.</text>
</comment>
<evidence type="ECO:0000313" key="2">
    <source>
        <dbReference type="Proteomes" id="UP001629230"/>
    </source>
</evidence>
<protein>
    <submittedName>
        <fullName evidence="1">Uncharacterized protein</fullName>
    </submittedName>
</protein>
<dbReference type="EMBL" id="JAQQEZ010000006">
    <property type="protein sequence ID" value="MFM0001682.1"/>
    <property type="molecule type" value="Genomic_DNA"/>
</dbReference>
<organism evidence="1 2">
    <name type="scientific">Paraburkholderia dipogonis</name>
    <dbReference type="NCBI Taxonomy" id="1211383"/>
    <lineage>
        <taxon>Bacteria</taxon>
        <taxon>Pseudomonadati</taxon>
        <taxon>Pseudomonadota</taxon>
        <taxon>Betaproteobacteria</taxon>
        <taxon>Burkholderiales</taxon>
        <taxon>Burkholderiaceae</taxon>
        <taxon>Paraburkholderia</taxon>
    </lineage>
</organism>
<accession>A0ABW9AQP0</accession>
<name>A0ABW9AQP0_9BURK</name>
<dbReference type="RefSeq" id="WP_408177161.1">
    <property type="nucleotide sequence ID" value="NZ_JAQQEZ010000006.1"/>
</dbReference>
<proteinExistence type="predicted"/>
<sequence>MKGDLQRAYMLQSDRNDAMRGLKAQQPSFYIVDARRDLLCQLLVGWSVTFMNEGRNDMVVQ</sequence>
<keyword evidence="2" id="KW-1185">Reference proteome</keyword>
<gene>
    <name evidence="1" type="ORF">PQR57_11690</name>
</gene>
<evidence type="ECO:0000313" key="1">
    <source>
        <dbReference type="EMBL" id="MFM0001682.1"/>
    </source>
</evidence>